<evidence type="ECO:0000313" key="2">
    <source>
        <dbReference type="EMBL" id="OCU01423.1"/>
    </source>
</evidence>
<proteinExistence type="predicted"/>
<organism evidence="2 3">
    <name type="scientific">Xenopus laevis</name>
    <name type="common">African clawed frog</name>
    <dbReference type="NCBI Taxonomy" id="8355"/>
    <lineage>
        <taxon>Eukaryota</taxon>
        <taxon>Metazoa</taxon>
        <taxon>Chordata</taxon>
        <taxon>Craniata</taxon>
        <taxon>Vertebrata</taxon>
        <taxon>Euteleostomi</taxon>
        <taxon>Amphibia</taxon>
        <taxon>Batrachia</taxon>
        <taxon>Anura</taxon>
        <taxon>Pipoidea</taxon>
        <taxon>Pipidae</taxon>
        <taxon>Xenopodinae</taxon>
        <taxon>Xenopus</taxon>
        <taxon>Xenopus</taxon>
    </lineage>
</organism>
<dbReference type="Proteomes" id="UP000694892">
    <property type="component" value="Chromosome 1L"/>
</dbReference>
<feature type="transmembrane region" description="Helical" evidence="1">
    <location>
        <begin position="113"/>
        <end position="134"/>
    </location>
</feature>
<dbReference type="AlphaFoldDB" id="A0A974E147"/>
<accession>A0A974E147</accession>
<keyword evidence="1" id="KW-0812">Transmembrane</keyword>
<dbReference type="InterPro" id="IPR015370">
    <property type="entry name" value="TCR_alpha_C"/>
</dbReference>
<dbReference type="Gene3D" id="2.60.40.10">
    <property type="entry name" value="Immunoglobulins"/>
    <property type="match status" value="1"/>
</dbReference>
<dbReference type="CDD" id="cd07688">
    <property type="entry name" value="IgC_TCR_alpha"/>
    <property type="match status" value="1"/>
</dbReference>
<dbReference type="EMBL" id="CM004466">
    <property type="protein sequence ID" value="OCU01423.1"/>
    <property type="molecule type" value="Genomic_DNA"/>
</dbReference>
<gene>
    <name evidence="2" type="ORF">XELAEV_18007212mg</name>
</gene>
<evidence type="ECO:0000313" key="3">
    <source>
        <dbReference type="Proteomes" id="UP000694892"/>
    </source>
</evidence>
<evidence type="ECO:0000256" key="1">
    <source>
        <dbReference type="SAM" id="Phobius"/>
    </source>
</evidence>
<name>A0A974E147_XENLA</name>
<keyword evidence="1" id="KW-1133">Transmembrane helix</keyword>
<evidence type="ECO:0008006" key="4">
    <source>
        <dbReference type="Google" id="ProtNLM"/>
    </source>
</evidence>
<reference evidence="3" key="1">
    <citation type="journal article" date="2016" name="Nature">
        <title>Genome evolution in the allotetraploid frog Xenopus laevis.</title>
        <authorList>
            <person name="Session A.M."/>
            <person name="Uno Y."/>
            <person name="Kwon T."/>
            <person name="Chapman J.A."/>
            <person name="Toyoda A."/>
            <person name="Takahashi S."/>
            <person name="Fukui A."/>
            <person name="Hikosaka A."/>
            <person name="Suzuki A."/>
            <person name="Kondo M."/>
            <person name="van Heeringen S.J."/>
            <person name="Quigley I."/>
            <person name="Heinz S."/>
            <person name="Ogino H."/>
            <person name="Ochi H."/>
            <person name="Hellsten U."/>
            <person name="Lyons J.B."/>
            <person name="Simakov O."/>
            <person name="Putnam N."/>
            <person name="Stites J."/>
            <person name="Kuroki Y."/>
            <person name="Tanaka T."/>
            <person name="Michiue T."/>
            <person name="Watanabe M."/>
            <person name="Bogdanovic O."/>
            <person name="Lister R."/>
            <person name="Georgiou G."/>
            <person name="Paranjpe S.S."/>
            <person name="van Kruijsbergen I."/>
            <person name="Shu S."/>
            <person name="Carlson J."/>
            <person name="Kinoshita T."/>
            <person name="Ohta Y."/>
            <person name="Mawaribuchi S."/>
            <person name="Jenkins J."/>
            <person name="Grimwood J."/>
            <person name="Schmutz J."/>
            <person name="Mitros T."/>
            <person name="Mozaffari S.V."/>
            <person name="Suzuki Y."/>
            <person name="Haramoto Y."/>
            <person name="Yamamoto T.S."/>
            <person name="Takagi C."/>
            <person name="Heald R."/>
            <person name="Miller K."/>
            <person name="Haudenschild C."/>
            <person name="Kitzman J."/>
            <person name="Nakayama T."/>
            <person name="Izutsu Y."/>
            <person name="Robert J."/>
            <person name="Fortriede J."/>
            <person name="Burns K."/>
            <person name="Lotay V."/>
            <person name="Karimi K."/>
            <person name="Yasuoka Y."/>
            <person name="Dichmann D.S."/>
            <person name="Flajnik M.F."/>
            <person name="Houston D.W."/>
            <person name="Shendure J."/>
            <person name="DuPasquier L."/>
            <person name="Vize P.D."/>
            <person name="Zorn A.M."/>
            <person name="Ito M."/>
            <person name="Marcotte E.M."/>
            <person name="Wallingford J.B."/>
            <person name="Ito Y."/>
            <person name="Asashima M."/>
            <person name="Ueno N."/>
            <person name="Matsuda Y."/>
            <person name="Veenstra G.J."/>
            <person name="Fujiyama A."/>
            <person name="Harland R.M."/>
            <person name="Taira M."/>
            <person name="Rokhsar D.S."/>
        </authorList>
    </citation>
    <scope>NUCLEOTIDE SEQUENCE [LARGE SCALE GENOMIC DNA]</scope>
    <source>
        <strain evidence="3">J</strain>
    </source>
</reference>
<keyword evidence="1" id="KW-0472">Membrane</keyword>
<dbReference type="InterPro" id="IPR013783">
    <property type="entry name" value="Ig-like_fold"/>
</dbReference>
<protein>
    <recommendedName>
        <fullName evidence="4">Immunoglobulin C1-set domain-containing protein</fullName>
    </recommendedName>
</protein>
<sequence>MYRLKADRKQPEVPEYVCLATDLPVIENGTEFELNGESVDKDERILLDKTEDNTWRYSSVLWTDDLKTECTVNYGSKTIPETPLAEKEECSSPKIDETFKTDERLNTLSLKMLGLRFFTMKAIVFNVIITLQLWSA</sequence>